<dbReference type="Pfam" id="PF00005">
    <property type="entry name" value="ABC_tran"/>
    <property type="match status" value="1"/>
</dbReference>
<dbReference type="PANTHER" id="PTHR43297">
    <property type="entry name" value="OLIGOPEPTIDE TRANSPORT ATP-BINDING PROTEIN APPD"/>
    <property type="match status" value="1"/>
</dbReference>
<evidence type="ECO:0000256" key="6">
    <source>
        <dbReference type="ARBA" id="ARBA00022840"/>
    </source>
</evidence>
<dbReference type="PROSITE" id="PS00211">
    <property type="entry name" value="ABC_TRANSPORTER_1"/>
    <property type="match status" value="1"/>
</dbReference>
<dbReference type="InterPro" id="IPR003439">
    <property type="entry name" value="ABC_transporter-like_ATP-bd"/>
</dbReference>
<dbReference type="CDD" id="cd03257">
    <property type="entry name" value="ABC_NikE_OppD_transporters"/>
    <property type="match status" value="1"/>
</dbReference>
<evidence type="ECO:0000256" key="4">
    <source>
        <dbReference type="ARBA" id="ARBA00022475"/>
    </source>
</evidence>
<name>A0A6L7G051_9RHOB</name>
<gene>
    <name evidence="9" type="ORF">GR170_07810</name>
</gene>
<evidence type="ECO:0000259" key="8">
    <source>
        <dbReference type="PROSITE" id="PS50893"/>
    </source>
</evidence>
<keyword evidence="6 9" id="KW-0067">ATP-binding</keyword>
<dbReference type="PROSITE" id="PS50893">
    <property type="entry name" value="ABC_TRANSPORTER_2"/>
    <property type="match status" value="1"/>
</dbReference>
<evidence type="ECO:0000256" key="5">
    <source>
        <dbReference type="ARBA" id="ARBA00022741"/>
    </source>
</evidence>
<evidence type="ECO:0000256" key="1">
    <source>
        <dbReference type="ARBA" id="ARBA00004417"/>
    </source>
</evidence>
<dbReference type="GO" id="GO:0005886">
    <property type="term" value="C:plasma membrane"/>
    <property type="evidence" value="ECO:0007669"/>
    <property type="project" value="UniProtKB-SubCell"/>
</dbReference>
<keyword evidence="7" id="KW-0472">Membrane</keyword>
<dbReference type="SMART" id="SM00382">
    <property type="entry name" value="AAA"/>
    <property type="match status" value="1"/>
</dbReference>
<evidence type="ECO:0000313" key="10">
    <source>
        <dbReference type="Proteomes" id="UP000477911"/>
    </source>
</evidence>
<keyword evidence="5" id="KW-0547">Nucleotide-binding</keyword>
<comment type="similarity">
    <text evidence="2">Belongs to the ABC transporter superfamily.</text>
</comment>
<evidence type="ECO:0000256" key="2">
    <source>
        <dbReference type="ARBA" id="ARBA00005417"/>
    </source>
</evidence>
<proteinExistence type="inferred from homology"/>
<keyword evidence="4" id="KW-1003">Cell membrane</keyword>
<keyword evidence="3" id="KW-0813">Transport</keyword>
<dbReference type="EMBL" id="WUMU01000006">
    <property type="protein sequence ID" value="MXN17734.1"/>
    <property type="molecule type" value="Genomic_DNA"/>
</dbReference>
<feature type="domain" description="ABC transporter" evidence="8">
    <location>
        <begin position="8"/>
        <end position="253"/>
    </location>
</feature>
<keyword evidence="10" id="KW-1185">Reference proteome</keyword>
<accession>A0A6L7G051</accession>
<dbReference type="InterPro" id="IPR050388">
    <property type="entry name" value="ABC_Ni/Peptide_Import"/>
</dbReference>
<dbReference type="AlphaFoldDB" id="A0A6L7G051"/>
<dbReference type="PANTHER" id="PTHR43297:SF2">
    <property type="entry name" value="DIPEPTIDE TRANSPORT ATP-BINDING PROTEIN DPPD"/>
    <property type="match status" value="1"/>
</dbReference>
<organism evidence="9 10">
    <name type="scientific">Pseudooceanicola albus</name>
    <dbReference type="NCBI Taxonomy" id="2692189"/>
    <lineage>
        <taxon>Bacteria</taxon>
        <taxon>Pseudomonadati</taxon>
        <taxon>Pseudomonadota</taxon>
        <taxon>Alphaproteobacteria</taxon>
        <taxon>Rhodobacterales</taxon>
        <taxon>Paracoccaceae</taxon>
        <taxon>Pseudooceanicola</taxon>
    </lineage>
</organism>
<evidence type="ECO:0000313" key="9">
    <source>
        <dbReference type="EMBL" id="MXN17734.1"/>
    </source>
</evidence>
<dbReference type="SUPFAM" id="SSF52540">
    <property type="entry name" value="P-loop containing nucleoside triphosphate hydrolases"/>
    <property type="match status" value="1"/>
</dbReference>
<dbReference type="InterPro" id="IPR003593">
    <property type="entry name" value="AAA+_ATPase"/>
</dbReference>
<dbReference type="Proteomes" id="UP000477911">
    <property type="component" value="Unassembled WGS sequence"/>
</dbReference>
<evidence type="ECO:0000256" key="3">
    <source>
        <dbReference type="ARBA" id="ARBA00022448"/>
    </source>
</evidence>
<comment type="subcellular location">
    <subcellularLocation>
        <location evidence="1">Cell inner membrane</location>
        <topology evidence="1">Peripheral membrane protein</topology>
    </subcellularLocation>
</comment>
<dbReference type="GO" id="GO:0016887">
    <property type="term" value="F:ATP hydrolysis activity"/>
    <property type="evidence" value="ECO:0007669"/>
    <property type="project" value="InterPro"/>
</dbReference>
<sequence length="267" mass="28061">MNPAELPLDIQGLSVTYGAARPALSDVTLRVAPGEVLGLVGDGGSGKSTLIDAAVGLLPAKAARQGAVRIFGQELEQLPAAERQRLRGTSVGTIVAGGRARLNPMARIGAQIEAVLLDHGRSRREAGERALQLLGDVGIPDPKSRFHAYPHELSGGMAQRAVIAIALACDPRLIIADEPTKGLDVTIQADILELLGRLIADLGATAVIATRDLGIVAERCSRVIVLEAGRMVEDQPVRDFFRAPLSQAGRSLLEAEHAIAAPQPERA</sequence>
<comment type="caution">
    <text evidence="9">The sequence shown here is derived from an EMBL/GenBank/DDBJ whole genome shotgun (WGS) entry which is preliminary data.</text>
</comment>
<dbReference type="RefSeq" id="WP_160893365.1">
    <property type="nucleotide sequence ID" value="NZ_WUMU01000006.1"/>
</dbReference>
<evidence type="ECO:0000256" key="7">
    <source>
        <dbReference type="ARBA" id="ARBA00023136"/>
    </source>
</evidence>
<reference evidence="9 10" key="1">
    <citation type="submission" date="2019-12" db="EMBL/GenBank/DDBJ databases">
        <authorList>
            <person name="Li M."/>
        </authorList>
    </citation>
    <scope>NUCLEOTIDE SEQUENCE [LARGE SCALE GENOMIC DNA]</scope>
    <source>
        <strain evidence="9 10">GBMRC 2024</strain>
    </source>
</reference>
<dbReference type="InterPro" id="IPR017871">
    <property type="entry name" value="ABC_transporter-like_CS"/>
</dbReference>
<dbReference type="GO" id="GO:0005524">
    <property type="term" value="F:ATP binding"/>
    <property type="evidence" value="ECO:0007669"/>
    <property type="project" value="UniProtKB-KW"/>
</dbReference>
<protein>
    <submittedName>
        <fullName evidence="9">ATP-binding cassette domain-containing protein</fullName>
    </submittedName>
</protein>
<dbReference type="InterPro" id="IPR027417">
    <property type="entry name" value="P-loop_NTPase"/>
</dbReference>
<dbReference type="Gene3D" id="3.40.50.300">
    <property type="entry name" value="P-loop containing nucleotide triphosphate hydrolases"/>
    <property type="match status" value="1"/>
</dbReference>